<protein>
    <submittedName>
        <fullName evidence="2">Uncharacterized protein</fullName>
    </submittedName>
</protein>
<feature type="compositionally biased region" description="Basic and acidic residues" evidence="1">
    <location>
        <begin position="48"/>
        <end position="60"/>
    </location>
</feature>
<comment type="caution">
    <text evidence="2">The sequence shown here is derived from an EMBL/GenBank/DDBJ whole genome shotgun (WGS) entry which is preliminary data.</text>
</comment>
<dbReference type="AlphaFoldDB" id="A0A9Q1J1Z7"/>
<evidence type="ECO:0000256" key="1">
    <source>
        <dbReference type="SAM" id="MobiDB-lite"/>
    </source>
</evidence>
<reference evidence="2" key="1">
    <citation type="journal article" date="2023" name="Science">
        <title>Genome structures resolve the early diversification of teleost fishes.</title>
        <authorList>
            <person name="Parey E."/>
            <person name="Louis A."/>
            <person name="Montfort J."/>
            <person name="Bouchez O."/>
            <person name="Roques C."/>
            <person name="Iampietro C."/>
            <person name="Lluch J."/>
            <person name="Castinel A."/>
            <person name="Donnadieu C."/>
            <person name="Desvignes T."/>
            <person name="Floi Bucao C."/>
            <person name="Jouanno E."/>
            <person name="Wen M."/>
            <person name="Mejri S."/>
            <person name="Dirks R."/>
            <person name="Jansen H."/>
            <person name="Henkel C."/>
            <person name="Chen W.J."/>
            <person name="Zahm M."/>
            <person name="Cabau C."/>
            <person name="Klopp C."/>
            <person name="Thompson A.W."/>
            <person name="Robinson-Rechavi M."/>
            <person name="Braasch I."/>
            <person name="Lecointre G."/>
            <person name="Bobe J."/>
            <person name="Postlethwait J.H."/>
            <person name="Berthelot C."/>
            <person name="Roest Crollius H."/>
            <person name="Guiguen Y."/>
        </authorList>
    </citation>
    <scope>NUCLEOTIDE SEQUENCE</scope>
    <source>
        <strain evidence="2">WJC10195</strain>
    </source>
</reference>
<dbReference type="Proteomes" id="UP001152622">
    <property type="component" value="Chromosome 4"/>
</dbReference>
<evidence type="ECO:0000313" key="2">
    <source>
        <dbReference type="EMBL" id="KAJ8362750.1"/>
    </source>
</evidence>
<name>A0A9Q1J1Z7_SYNKA</name>
<feature type="region of interest" description="Disordered" evidence="1">
    <location>
        <begin position="27"/>
        <end position="80"/>
    </location>
</feature>
<evidence type="ECO:0000313" key="3">
    <source>
        <dbReference type="Proteomes" id="UP001152622"/>
    </source>
</evidence>
<gene>
    <name evidence="2" type="ORF">SKAU_G00115810</name>
</gene>
<accession>A0A9Q1J1Z7</accession>
<dbReference type="EMBL" id="JAINUF010000004">
    <property type="protein sequence ID" value="KAJ8362750.1"/>
    <property type="molecule type" value="Genomic_DNA"/>
</dbReference>
<sequence length="80" mass="9185">MDYLINGRGCIRDVSGLLRTAHKLHMHASTRPEDEGNPPLWLRTAPRARSDRRLRVRDPSQHGSRARKPNAKIRSALQEH</sequence>
<keyword evidence="3" id="KW-1185">Reference proteome</keyword>
<organism evidence="2 3">
    <name type="scientific">Synaphobranchus kaupii</name>
    <name type="common">Kaup's arrowtooth eel</name>
    <dbReference type="NCBI Taxonomy" id="118154"/>
    <lineage>
        <taxon>Eukaryota</taxon>
        <taxon>Metazoa</taxon>
        <taxon>Chordata</taxon>
        <taxon>Craniata</taxon>
        <taxon>Vertebrata</taxon>
        <taxon>Euteleostomi</taxon>
        <taxon>Actinopterygii</taxon>
        <taxon>Neopterygii</taxon>
        <taxon>Teleostei</taxon>
        <taxon>Anguilliformes</taxon>
        <taxon>Synaphobranchidae</taxon>
        <taxon>Synaphobranchus</taxon>
    </lineage>
</organism>
<proteinExistence type="predicted"/>